<evidence type="ECO:0000256" key="7">
    <source>
        <dbReference type="SAM" id="Coils"/>
    </source>
</evidence>
<dbReference type="RefSeq" id="WP_151915772.1">
    <property type="nucleotide sequence ID" value="NZ_RQSP01000001.1"/>
</dbReference>
<dbReference type="PROSITE" id="PS00963">
    <property type="entry name" value="RIBOSOMAL_S2_2"/>
    <property type="match status" value="1"/>
</dbReference>
<name>A0A5N5RN06_9BIFI</name>
<evidence type="ECO:0000256" key="4">
    <source>
        <dbReference type="ARBA" id="ARBA00035256"/>
    </source>
</evidence>
<proteinExistence type="inferred from homology"/>
<evidence type="ECO:0000256" key="2">
    <source>
        <dbReference type="ARBA" id="ARBA00022980"/>
    </source>
</evidence>
<dbReference type="Pfam" id="PF00318">
    <property type="entry name" value="Ribosomal_S2"/>
    <property type="match status" value="1"/>
</dbReference>
<feature type="region of interest" description="Disordered" evidence="8">
    <location>
        <begin position="233"/>
        <end position="284"/>
    </location>
</feature>
<dbReference type="PANTHER" id="PTHR12534">
    <property type="entry name" value="30S RIBOSOMAL PROTEIN S2 PROKARYOTIC AND ORGANELLAR"/>
    <property type="match status" value="1"/>
</dbReference>
<dbReference type="AlphaFoldDB" id="A0A5N5RN06"/>
<dbReference type="PROSITE" id="PS00962">
    <property type="entry name" value="RIBOSOMAL_S2_1"/>
    <property type="match status" value="1"/>
</dbReference>
<dbReference type="Proteomes" id="UP000326336">
    <property type="component" value="Unassembled WGS sequence"/>
</dbReference>
<gene>
    <name evidence="5 9" type="primary">rpsB</name>
    <name evidence="9" type="ORF">EHS19_00080</name>
</gene>
<dbReference type="OrthoDB" id="9808036at2"/>
<evidence type="ECO:0000256" key="8">
    <source>
        <dbReference type="SAM" id="MobiDB-lite"/>
    </source>
</evidence>
<dbReference type="Gene3D" id="1.10.287.610">
    <property type="entry name" value="Helix hairpin bin"/>
    <property type="match status" value="1"/>
</dbReference>
<reference evidence="9 10" key="1">
    <citation type="journal article" date="2019" name="Int. J. Syst. Evol. Microbiol.">
        <title>Bifidobacterium jacchi sp. nov., isolated from the faeces of a baby common marmoset (Callithrix jacchus).</title>
        <authorList>
            <person name="Modesto M."/>
            <person name="Watanabe K."/>
            <person name="Arita M."/>
            <person name="Satti M."/>
            <person name="Oki K."/>
            <person name="Sciavilla P."/>
            <person name="Patavino C."/>
            <person name="Camma C."/>
            <person name="Michelini S."/>
            <person name="Sgorbati B."/>
            <person name="Mattarelli P."/>
        </authorList>
    </citation>
    <scope>NUCLEOTIDE SEQUENCE [LARGE SCALE GENOMIC DNA]</scope>
    <source>
        <strain evidence="9 10">MRM 9.3</strain>
    </source>
</reference>
<keyword evidence="3 5" id="KW-0687">Ribonucleoprotein</keyword>
<dbReference type="CDD" id="cd01425">
    <property type="entry name" value="RPS2"/>
    <property type="match status" value="1"/>
</dbReference>
<dbReference type="PANTHER" id="PTHR12534:SF0">
    <property type="entry name" value="SMALL RIBOSOMAL SUBUNIT PROTEIN US2M"/>
    <property type="match status" value="1"/>
</dbReference>
<keyword evidence="2 5" id="KW-0689">Ribosomal protein</keyword>
<dbReference type="GO" id="GO:0003735">
    <property type="term" value="F:structural constituent of ribosome"/>
    <property type="evidence" value="ECO:0007669"/>
    <property type="project" value="InterPro"/>
</dbReference>
<dbReference type="NCBIfam" id="TIGR01011">
    <property type="entry name" value="rpsB_bact"/>
    <property type="match status" value="1"/>
</dbReference>
<evidence type="ECO:0000256" key="1">
    <source>
        <dbReference type="ARBA" id="ARBA00006242"/>
    </source>
</evidence>
<keyword evidence="7" id="KW-0175">Coiled coil</keyword>
<evidence type="ECO:0000256" key="3">
    <source>
        <dbReference type="ARBA" id="ARBA00023274"/>
    </source>
</evidence>
<comment type="similarity">
    <text evidence="1 5 6">Belongs to the universal ribosomal protein uS2 family.</text>
</comment>
<feature type="coiled-coil region" evidence="7">
    <location>
        <begin position="128"/>
        <end position="155"/>
    </location>
</feature>
<dbReference type="InterPro" id="IPR023591">
    <property type="entry name" value="Ribosomal_uS2_flav_dom_sf"/>
</dbReference>
<organism evidence="9 10">
    <name type="scientific">Bifidobacterium jacchi</name>
    <dbReference type="NCBI Taxonomy" id="2490545"/>
    <lineage>
        <taxon>Bacteria</taxon>
        <taxon>Bacillati</taxon>
        <taxon>Actinomycetota</taxon>
        <taxon>Actinomycetes</taxon>
        <taxon>Bifidobacteriales</taxon>
        <taxon>Bifidobacteriaceae</taxon>
        <taxon>Bifidobacterium</taxon>
    </lineage>
</organism>
<sequence>MAQITMSEMLKAGVHFGHQTRRWNPKMKQYILMQRNGIHIINLFKSLELIDKAYDFIKTTVAHNGTVLFVGTKKQAQEAVSTQATRVNMPYVSERWLGGMLTNFQTVSKRVGRLKELEEMDFSDVHGSGLTKKELLLLEREKDKLEKQLGGIRNMNRTPSAMFVVDINKEALAVEEAHKLGIPVVALVDTNTDPETVDYPIPANDDAIRGIELLTTLIADAVADGLLERSGKAEKAEAEGDQPMAAWEKELLTEGNADQTAETAEGGEKAEPADTAEGTDEAKA</sequence>
<dbReference type="HAMAP" id="MF_00291_B">
    <property type="entry name" value="Ribosomal_uS2_B"/>
    <property type="match status" value="1"/>
</dbReference>
<evidence type="ECO:0000313" key="9">
    <source>
        <dbReference type="EMBL" id="KAB5608684.1"/>
    </source>
</evidence>
<evidence type="ECO:0000256" key="5">
    <source>
        <dbReference type="HAMAP-Rule" id="MF_00291"/>
    </source>
</evidence>
<dbReference type="InterPro" id="IPR018130">
    <property type="entry name" value="Ribosomal_uS2_CS"/>
</dbReference>
<dbReference type="PRINTS" id="PR00395">
    <property type="entry name" value="RIBOSOMALS2"/>
</dbReference>
<comment type="caution">
    <text evidence="9">The sequence shown here is derived from an EMBL/GenBank/DDBJ whole genome shotgun (WGS) entry which is preliminary data.</text>
</comment>
<protein>
    <recommendedName>
        <fullName evidence="4 5">Small ribosomal subunit protein uS2</fullName>
    </recommendedName>
</protein>
<keyword evidence="10" id="KW-1185">Reference proteome</keyword>
<dbReference type="GO" id="GO:0006412">
    <property type="term" value="P:translation"/>
    <property type="evidence" value="ECO:0007669"/>
    <property type="project" value="UniProtKB-UniRule"/>
</dbReference>
<dbReference type="Gene3D" id="3.40.50.10490">
    <property type="entry name" value="Glucose-6-phosphate isomerase like protein, domain 1"/>
    <property type="match status" value="1"/>
</dbReference>
<accession>A0A5N5RN06</accession>
<evidence type="ECO:0000256" key="6">
    <source>
        <dbReference type="RuleBase" id="RU003631"/>
    </source>
</evidence>
<dbReference type="GO" id="GO:0022627">
    <property type="term" value="C:cytosolic small ribosomal subunit"/>
    <property type="evidence" value="ECO:0007669"/>
    <property type="project" value="TreeGrafter"/>
</dbReference>
<evidence type="ECO:0000313" key="10">
    <source>
        <dbReference type="Proteomes" id="UP000326336"/>
    </source>
</evidence>
<dbReference type="EMBL" id="RQSP01000001">
    <property type="protein sequence ID" value="KAB5608684.1"/>
    <property type="molecule type" value="Genomic_DNA"/>
</dbReference>
<dbReference type="SUPFAM" id="SSF52313">
    <property type="entry name" value="Ribosomal protein S2"/>
    <property type="match status" value="1"/>
</dbReference>
<dbReference type="InterPro" id="IPR005706">
    <property type="entry name" value="Ribosomal_uS2_bac/mit/plastid"/>
</dbReference>
<dbReference type="FunFam" id="1.10.287.610:FF:000001">
    <property type="entry name" value="30S ribosomal protein S2"/>
    <property type="match status" value="1"/>
</dbReference>
<dbReference type="InterPro" id="IPR001865">
    <property type="entry name" value="Ribosomal_uS2"/>
</dbReference>